<dbReference type="Pfam" id="PF00005">
    <property type="entry name" value="ABC_tran"/>
    <property type="match status" value="1"/>
</dbReference>
<comment type="caution">
    <text evidence="6">The sequence shown here is derived from an EMBL/GenBank/DDBJ whole genome shotgun (WGS) entry which is preliminary data.</text>
</comment>
<dbReference type="SMART" id="SM00382">
    <property type="entry name" value="AAA"/>
    <property type="match status" value="1"/>
</dbReference>
<dbReference type="InterPro" id="IPR003439">
    <property type="entry name" value="ABC_transporter-like_ATP-bd"/>
</dbReference>
<evidence type="ECO:0000313" key="7">
    <source>
        <dbReference type="Proteomes" id="UP001150259"/>
    </source>
</evidence>
<comment type="similarity">
    <text evidence="1">Belongs to the ABC transporter superfamily.</text>
</comment>
<dbReference type="PANTHER" id="PTHR43335:SF4">
    <property type="entry name" value="ABC TRANSPORTER, ATP-BINDING PROTEIN"/>
    <property type="match status" value="1"/>
</dbReference>
<evidence type="ECO:0000259" key="5">
    <source>
        <dbReference type="PROSITE" id="PS50893"/>
    </source>
</evidence>
<dbReference type="InterPro" id="IPR003593">
    <property type="entry name" value="AAA+_ATPase"/>
</dbReference>
<dbReference type="GO" id="GO:0005524">
    <property type="term" value="F:ATP binding"/>
    <property type="evidence" value="ECO:0007669"/>
    <property type="project" value="UniProtKB-KW"/>
</dbReference>
<dbReference type="RefSeq" id="WP_272463637.1">
    <property type="nucleotide sequence ID" value="NZ_JAPFQL010000105.1"/>
</dbReference>
<sequence>MIRVEGLTKSYGSRSVLTGVTFDAAPHAVTGFLGPNGSGKSTSLRVIVGLAEADRGSATVLGRRFRDLPDPRRVGILLDSGAFHPGRTARETLRLSARLMSIRAQRAEECLEVVGLSEAAGKRVGQFSLGMRQRLGLAHALLGDPEVLILDEPANGLDPQGVRWLRTLLSGLADRGGTVLLSSHALSEVERIADRVVVLRGGEVVASGAGAEVTGGTWCRVSTEDDQALARALSSAGLAYRMQPHHGLVVAAVPPLVGTVARDAGLVVHELCLSPQLSLEDVVVGTAPASASESSLTKEATNARL</sequence>
<dbReference type="PANTHER" id="PTHR43335">
    <property type="entry name" value="ABC TRANSPORTER, ATP-BINDING PROTEIN"/>
    <property type="match status" value="1"/>
</dbReference>
<name>A0ABT5GLJ2_9MICO</name>
<dbReference type="Proteomes" id="UP001150259">
    <property type="component" value="Unassembled WGS sequence"/>
</dbReference>
<reference evidence="6 7" key="1">
    <citation type="submission" date="2022-11" db="EMBL/GenBank/DDBJ databases">
        <title>Anaerobic phenanthrene biodegradation by a DNRA strain PheN6.</title>
        <authorList>
            <person name="Zhang Z."/>
        </authorList>
    </citation>
    <scope>NUCLEOTIDE SEQUENCE [LARGE SCALE GENOMIC DNA]</scope>
    <source>
        <strain evidence="6 7">PheN6</strain>
    </source>
</reference>
<evidence type="ECO:0000313" key="6">
    <source>
        <dbReference type="EMBL" id="MDC5699079.1"/>
    </source>
</evidence>
<feature type="domain" description="ABC transporter" evidence="5">
    <location>
        <begin position="2"/>
        <end position="226"/>
    </location>
</feature>
<keyword evidence="3" id="KW-0547">Nucleotide-binding</keyword>
<dbReference type="PROSITE" id="PS50893">
    <property type="entry name" value="ABC_TRANSPORTER_2"/>
    <property type="match status" value="1"/>
</dbReference>
<evidence type="ECO:0000256" key="4">
    <source>
        <dbReference type="ARBA" id="ARBA00022840"/>
    </source>
</evidence>
<proteinExistence type="inferred from homology"/>
<accession>A0ABT5GLJ2</accession>
<keyword evidence="4 6" id="KW-0067">ATP-binding</keyword>
<evidence type="ECO:0000256" key="2">
    <source>
        <dbReference type="ARBA" id="ARBA00022448"/>
    </source>
</evidence>
<gene>
    <name evidence="6" type="ORF">OO014_17660</name>
</gene>
<evidence type="ECO:0000256" key="1">
    <source>
        <dbReference type="ARBA" id="ARBA00005417"/>
    </source>
</evidence>
<dbReference type="InterPro" id="IPR027417">
    <property type="entry name" value="P-loop_NTPase"/>
</dbReference>
<evidence type="ECO:0000256" key="3">
    <source>
        <dbReference type="ARBA" id="ARBA00022741"/>
    </source>
</evidence>
<dbReference type="EMBL" id="JAPFQL010000105">
    <property type="protein sequence ID" value="MDC5699079.1"/>
    <property type="molecule type" value="Genomic_DNA"/>
</dbReference>
<dbReference type="Gene3D" id="3.40.50.300">
    <property type="entry name" value="P-loop containing nucleotide triphosphate hydrolases"/>
    <property type="match status" value="1"/>
</dbReference>
<dbReference type="SUPFAM" id="SSF52540">
    <property type="entry name" value="P-loop containing nucleoside triphosphate hydrolases"/>
    <property type="match status" value="1"/>
</dbReference>
<protein>
    <submittedName>
        <fullName evidence="6">ATP-binding cassette domain-containing protein</fullName>
    </submittedName>
</protein>
<keyword evidence="2" id="KW-0813">Transport</keyword>
<organism evidence="6 7">
    <name type="scientific">Intrasporangium calvum</name>
    <dbReference type="NCBI Taxonomy" id="53358"/>
    <lineage>
        <taxon>Bacteria</taxon>
        <taxon>Bacillati</taxon>
        <taxon>Actinomycetota</taxon>
        <taxon>Actinomycetes</taxon>
        <taxon>Micrococcales</taxon>
        <taxon>Intrasporangiaceae</taxon>
        <taxon>Intrasporangium</taxon>
    </lineage>
</organism>
<keyword evidence="7" id="KW-1185">Reference proteome</keyword>